<organism evidence="3 4">
    <name type="scientific">Ditylenchus dipsaci</name>
    <dbReference type="NCBI Taxonomy" id="166011"/>
    <lineage>
        <taxon>Eukaryota</taxon>
        <taxon>Metazoa</taxon>
        <taxon>Ecdysozoa</taxon>
        <taxon>Nematoda</taxon>
        <taxon>Chromadorea</taxon>
        <taxon>Rhabditida</taxon>
        <taxon>Tylenchina</taxon>
        <taxon>Tylenchomorpha</taxon>
        <taxon>Sphaerularioidea</taxon>
        <taxon>Anguinidae</taxon>
        <taxon>Anguininae</taxon>
        <taxon>Ditylenchus</taxon>
    </lineage>
</organism>
<feature type="transmembrane region" description="Helical" evidence="1">
    <location>
        <begin position="46"/>
        <end position="68"/>
    </location>
</feature>
<dbReference type="Pfam" id="PF00690">
    <property type="entry name" value="Cation_ATPase_N"/>
    <property type="match status" value="1"/>
</dbReference>
<dbReference type="WBParaSite" id="jg22457">
    <property type="protein sequence ID" value="jg22457"/>
    <property type="gene ID" value="jg22457"/>
</dbReference>
<dbReference type="AlphaFoldDB" id="A0A915DSH3"/>
<evidence type="ECO:0000313" key="3">
    <source>
        <dbReference type="Proteomes" id="UP000887574"/>
    </source>
</evidence>
<keyword evidence="3" id="KW-1185">Reference proteome</keyword>
<dbReference type="SUPFAM" id="SSF81665">
    <property type="entry name" value="Calcium ATPase, transmembrane domain M"/>
    <property type="match status" value="1"/>
</dbReference>
<keyword evidence="1" id="KW-0472">Membrane</keyword>
<keyword evidence="1" id="KW-0812">Transmembrane</keyword>
<dbReference type="InterPro" id="IPR023298">
    <property type="entry name" value="ATPase_P-typ_TM_dom_sf"/>
</dbReference>
<name>A0A915DSH3_9BILA</name>
<accession>A0A915DSH3</accession>
<protein>
    <submittedName>
        <fullName evidence="4">Cation-transporting P-type ATPase N-terminal domain-containing protein</fullName>
    </submittedName>
</protein>
<evidence type="ECO:0000313" key="4">
    <source>
        <dbReference type="WBParaSite" id="jg22457"/>
    </source>
</evidence>
<dbReference type="InterPro" id="IPR004014">
    <property type="entry name" value="ATPase_P-typ_cation-transptr_N"/>
</dbReference>
<proteinExistence type="predicted"/>
<keyword evidence="1" id="KW-1133">Transmembrane helix</keyword>
<evidence type="ECO:0000256" key="1">
    <source>
        <dbReference type="SAM" id="Phobius"/>
    </source>
</evidence>
<reference evidence="4" key="1">
    <citation type="submission" date="2022-11" db="UniProtKB">
        <authorList>
            <consortium name="WormBaseParasite"/>
        </authorList>
    </citation>
    <scope>IDENTIFICATION</scope>
</reference>
<sequence length="110" mass="12542">MSKNRFRLRQCLPNDEDDISSRRVKYGANENSPKPAKMFMCLVGKLCMNVTLIVLLLCAALSLGLSFWKPTKPKEKKSMQGGLRERQFRALQVKIDHEHKLAVIRGGKQV</sequence>
<feature type="domain" description="Cation-transporting P-type ATPase N-terminal" evidence="2">
    <location>
        <begin position="16"/>
        <end position="62"/>
    </location>
</feature>
<evidence type="ECO:0000259" key="2">
    <source>
        <dbReference type="Pfam" id="PF00690"/>
    </source>
</evidence>
<dbReference type="Proteomes" id="UP000887574">
    <property type="component" value="Unplaced"/>
</dbReference>